<dbReference type="Pfam" id="PF03992">
    <property type="entry name" value="ABM"/>
    <property type="match status" value="1"/>
</dbReference>
<accession>A0AAF0C291</accession>
<dbReference type="EMBL" id="CP059735">
    <property type="protein sequence ID" value="WDD97778.1"/>
    <property type="molecule type" value="Genomic_DNA"/>
</dbReference>
<dbReference type="SUPFAM" id="SSF54909">
    <property type="entry name" value="Dimeric alpha+beta barrel"/>
    <property type="match status" value="1"/>
</dbReference>
<keyword evidence="2" id="KW-0560">Oxidoreductase</keyword>
<dbReference type="PANTHER" id="PTHR37811">
    <property type="entry name" value="BLL5343 PROTEIN"/>
    <property type="match status" value="1"/>
</dbReference>
<gene>
    <name evidence="2" type="ORF">SG35_021110</name>
</gene>
<dbReference type="InterPro" id="IPR011008">
    <property type="entry name" value="Dimeric_a/b-barrel"/>
</dbReference>
<dbReference type="RefSeq" id="WP_044836363.1">
    <property type="nucleotide sequence ID" value="NZ_CP059735.1"/>
</dbReference>
<dbReference type="PANTHER" id="PTHR37811:SF2">
    <property type="entry name" value="ABM DOMAIN-CONTAINING PROTEIN"/>
    <property type="match status" value="1"/>
</dbReference>
<keyword evidence="3" id="KW-1185">Reference proteome</keyword>
<dbReference type="AlphaFoldDB" id="A0AAF0C291"/>
<protein>
    <submittedName>
        <fullName evidence="2">Antibiotic biosynthesis monooxygenase</fullName>
    </submittedName>
</protein>
<name>A0AAF0C291_9GAMM</name>
<dbReference type="InterPro" id="IPR052936">
    <property type="entry name" value="Jasmonate_Hydroxylase-like"/>
</dbReference>
<dbReference type="Gene3D" id="3.30.70.100">
    <property type="match status" value="1"/>
</dbReference>
<dbReference type="Proteomes" id="UP000032568">
    <property type="component" value="Chromosome"/>
</dbReference>
<dbReference type="GO" id="GO:0004497">
    <property type="term" value="F:monooxygenase activity"/>
    <property type="evidence" value="ECO:0007669"/>
    <property type="project" value="UniProtKB-KW"/>
</dbReference>
<proteinExistence type="predicted"/>
<feature type="domain" description="ABM" evidence="1">
    <location>
        <begin position="2"/>
        <end position="90"/>
    </location>
</feature>
<dbReference type="InterPro" id="IPR007138">
    <property type="entry name" value="ABM_dom"/>
</dbReference>
<reference evidence="2 3" key="2">
    <citation type="journal article" date="2022" name="Mar. Drugs">
        <title>Bioassay-Guided Fractionation Leads to the Detection of Cholic Acid Generated by the Rare Thalassomonas sp.</title>
        <authorList>
            <person name="Pheiffer F."/>
            <person name="Schneider Y.K."/>
            <person name="Hansen E.H."/>
            <person name="Andersen J.H."/>
            <person name="Isaksson J."/>
            <person name="Busche T."/>
            <person name="R C."/>
            <person name="Kalinowski J."/>
            <person name="Zyl L.V."/>
            <person name="Trindade M."/>
        </authorList>
    </citation>
    <scope>NUCLEOTIDE SEQUENCE [LARGE SCALE GENOMIC DNA]</scope>
    <source>
        <strain evidence="2 3">A5K-106</strain>
    </source>
</reference>
<reference evidence="2 3" key="1">
    <citation type="journal article" date="2015" name="Genome Announc.">
        <title>Draft Genome Sequences of Marine Isolates of Thalassomonas viridans and Thalassomonas actiniarum.</title>
        <authorList>
            <person name="Olonade I."/>
            <person name="van Zyl L.J."/>
            <person name="Trindade M."/>
        </authorList>
    </citation>
    <scope>NUCLEOTIDE SEQUENCE [LARGE SCALE GENOMIC DNA]</scope>
    <source>
        <strain evidence="2 3">A5K-106</strain>
    </source>
</reference>
<evidence type="ECO:0000313" key="3">
    <source>
        <dbReference type="Proteomes" id="UP000032568"/>
    </source>
</evidence>
<organism evidence="2 3">
    <name type="scientific">Thalassomonas actiniarum</name>
    <dbReference type="NCBI Taxonomy" id="485447"/>
    <lineage>
        <taxon>Bacteria</taxon>
        <taxon>Pseudomonadati</taxon>
        <taxon>Pseudomonadota</taxon>
        <taxon>Gammaproteobacteria</taxon>
        <taxon>Alteromonadales</taxon>
        <taxon>Colwelliaceae</taxon>
        <taxon>Thalassomonas</taxon>
    </lineage>
</organism>
<sequence>MIAVIFEVCLHSSTKEDYFILAGKLKTRLEKVNGFISVERFQSLQDPDKYLSLSFWQNEQAVKAWRNTLAHRQAQKAGRDGIFSNYRIRVASVLRDYDMDNGAQSPEDSHLIHHS</sequence>
<evidence type="ECO:0000259" key="1">
    <source>
        <dbReference type="PROSITE" id="PS51725"/>
    </source>
</evidence>
<dbReference type="PROSITE" id="PS51725">
    <property type="entry name" value="ABM"/>
    <property type="match status" value="1"/>
</dbReference>
<evidence type="ECO:0000313" key="2">
    <source>
        <dbReference type="EMBL" id="WDD97778.1"/>
    </source>
</evidence>
<keyword evidence="2" id="KW-0503">Monooxygenase</keyword>
<dbReference type="KEGG" id="tact:SG35_021110"/>